<dbReference type="EMBL" id="GU942997">
    <property type="protein sequence ID" value="ADD93787.1"/>
    <property type="molecule type" value="Genomic_DNA"/>
</dbReference>
<dbReference type="SUPFAM" id="SSF52922">
    <property type="entry name" value="TK C-terminal domain-like"/>
    <property type="match status" value="1"/>
</dbReference>
<dbReference type="PANTHER" id="PTHR48084">
    <property type="entry name" value="2-OXOGLUTARATE OXIDOREDUCTASE SUBUNIT KORB-RELATED"/>
    <property type="match status" value="1"/>
</dbReference>
<dbReference type="InterPro" id="IPR017896">
    <property type="entry name" value="4Fe4S_Fe-S-bd"/>
</dbReference>
<dbReference type="InterPro" id="IPR051457">
    <property type="entry name" value="2-oxoacid:Fd_oxidoreductase"/>
</dbReference>
<organism evidence="2">
    <name type="scientific">uncultured marine bacterium MedDCM-OCT-S05-C259</name>
    <dbReference type="NCBI Taxonomy" id="743065"/>
    <lineage>
        <taxon>Bacteria</taxon>
        <taxon>environmental samples</taxon>
    </lineage>
</organism>
<reference evidence="2" key="1">
    <citation type="journal article" date="2010" name="ISME J.">
        <title>Metagenome of the Mediterranean deep chlorophyll maximum studied by direct and fosmid library 454 pyrosequencing.</title>
        <authorList>
            <person name="Ghai R."/>
            <person name="Martin-Cuadrado A.B."/>
            <person name="Molto A.G."/>
            <person name="Heredia I.G."/>
            <person name="Cabrera R."/>
            <person name="Martin J."/>
            <person name="Verdu M."/>
            <person name="Deschamps P."/>
            <person name="Moreira D."/>
            <person name="Lopez-Garcia P."/>
            <person name="Mira A."/>
            <person name="Rodriguez-Valera F."/>
        </authorList>
    </citation>
    <scope>NUCLEOTIDE SEQUENCE</scope>
</reference>
<dbReference type="InterPro" id="IPR029061">
    <property type="entry name" value="THDP-binding"/>
</dbReference>
<evidence type="ECO:0000259" key="1">
    <source>
        <dbReference type="PROSITE" id="PS51379"/>
    </source>
</evidence>
<name>D6PDI6_9BACT</name>
<dbReference type="AlphaFoldDB" id="D6PDI6"/>
<dbReference type="PANTHER" id="PTHR48084:SF3">
    <property type="entry name" value="SUBUNIT OF PYRUVATE:FLAVODOXIN OXIDOREDUCTASE"/>
    <property type="match status" value="1"/>
</dbReference>
<feature type="domain" description="4Fe-4S ferredoxin-type" evidence="1">
    <location>
        <begin position="463"/>
        <end position="495"/>
    </location>
</feature>
<sequence length="553" mass="62844">MSAFMPYLYPAGVEEIIRYGLLGIEMSRFSGCWTGFKIVSDVADSGKTYDTSIEHAEILIPSQDFMNEYADLTRNIIYTDTPREQDFRLQRVKGFAAQEFARLNKIDRVIWKEENSKLGIVTTGKSYNDVREALRWLNIDEQKAKELGLCLYKVGMPWPLEPQGIREFCEGLDTVLVVEEKRELIEHQVKWQLYNWKENVRPLVIGKHDEDNNWLLPAENDLPLQTILEAIVQRLYKLTNDSRLLERLNWFKRRHESQEKVTAPIQRKPFFCSGCPHNTSLQLPENKRALGGIGCHYMAVNTVKGTEFFTQMGGEGTPWIGISPFSKEKHIFANLGDGTYKHSGILAVRASLDAGVNITYKILYNDAVAMTGGQAIGGNWDVTGIVKQVSAEGVKRISILSENPSTYKHLETKGIKSLHRDSIITEQQALSEYEGVSVLVYDQTCAAEKRRRRKRGLMHDPVKRVVINPEVCEGCGDCSLQSNCVSIEPLETELGRKRRINQSTCNKDYSCIKGFCPSFVTVDAEIKTKPCLATLKEYQNLSFMNRMELQISC</sequence>
<dbReference type="SUPFAM" id="SSF52518">
    <property type="entry name" value="Thiamin diphosphate-binding fold (THDP-binding)"/>
    <property type="match status" value="1"/>
</dbReference>
<dbReference type="PROSITE" id="PS51379">
    <property type="entry name" value="4FE4S_FER_2"/>
    <property type="match status" value="1"/>
</dbReference>
<proteinExistence type="predicted"/>
<protein>
    <recommendedName>
        <fullName evidence="1">4Fe-4S ferredoxin-type domain-containing protein</fullName>
    </recommendedName>
</protein>
<evidence type="ECO:0000313" key="2">
    <source>
        <dbReference type="EMBL" id="ADD93787.1"/>
    </source>
</evidence>
<dbReference type="InterPro" id="IPR009014">
    <property type="entry name" value="Transketo_C/PFOR_II"/>
</dbReference>
<accession>D6PDI6</accession>